<keyword evidence="7 12" id="KW-0863">Zinc-finger</keyword>
<dbReference type="Gene3D" id="3.40.1360.10">
    <property type="match status" value="1"/>
</dbReference>
<keyword evidence="8 12" id="KW-0862">Zinc</keyword>
<feature type="domain" description="Toprim" evidence="16">
    <location>
        <begin position="276"/>
        <end position="362"/>
    </location>
</feature>
<evidence type="ECO:0000313" key="18">
    <source>
        <dbReference type="Proteomes" id="UP000199707"/>
    </source>
</evidence>
<dbReference type="Pfam" id="PF10410">
    <property type="entry name" value="DnaB_bind"/>
    <property type="match status" value="1"/>
</dbReference>
<dbReference type="SMART" id="SM00766">
    <property type="entry name" value="DnaG_DnaB_bind"/>
    <property type="match status" value="1"/>
</dbReference>
<keyword evidence="3 12" id="KW-0808">Transferase</keyword>
<dbReference type="InterPro" id="IPR030846">
    <property type="entry name" value="DnaG_bac"/>
</dbReference>
<dbReference type="SMART" id="SM00493">
    <property type="entry name" value="TOPRIM"/>
    <property type="match status" value="1"/>
</dbReference>
<dbReference type="Pfam" id="PF01807">
    <property type="entry name" value="Zn_ribbon_DnaG"/>
    <property type="match status" value="1"/>
</dbReference>
<dbReference type="Proteomes" id="UP000199707">
    <property type="component" value="Unassembled WGS sequence"/>
</dbReference>
<sequence length="651" mass="71356">MAGPVGRSEATRGKGARIPDRDIAAIRDRVRIEEIVGDYVQLRRAGVDSLKGLCPFHDEKSPSFHVRPNHGHFHCFGCGEGGDVYAFLQKIEHVSFVEAVELLADKVGYTVTYTGSSTTNVQRDRGSRSRLIAANAAAQEFYAEALQSAEAEPARRYLIERNFDADAAKRFGCGFAPSGWDTLTKHLLRKGFEFKELEAAGLSREGRRGPMDRFHRRLLWPIRVSSGETIGFGARRLFDDDHIEAKYVNTSETVLYKKSNVLFGLDLAKRDIAKGHQAVVVEGYTDVMAMHLAGVTTAVAACGTAFGDDHLSMLRRLMMDDNFFRGELIYVFDGDAAGRAAAVKAFEGEQNLAGQSFVAVAADGMDPCDLRLRSGDGALRDLVARRAPLFEFAIRTALADHNLDSAEGRVAALRRCVPMVAGIKDPTLRDEYARQLAGWVGWDNVAQVLSRVREEAGRKGPAKGRDAGRSRGSAEPVRQRPMVTVTRPDPRDPTLRPQREALKAALQYPGLAGPVFDTLTAESFTHPGYAAVRKAIADAGGMSAGLSGAQWIETVRDLQDSPEGANLVNELGVEAIRFEDDEKLVRYVSGVLARLQEVSVGRQIAEVKSKLQRMSPVDHSDEYHALFGDLVAMETYRRSLLEQASGDDMTA</sequence>
<dbReference type="InterPro" id="IPR019475">
    <property type="entry name" value="DNA_primase_DnaB-bd"/>
</dbReference>
<dbReference type="InterPro" id="IPR037068">
    <property type="entry name" value="DNA_primase_core_N_sf"/>
</dbReference>
<evidence type="ECO:0000256" key="11">
    <source>
        <dbReference type="ARBA" id="ARBA00023163"/>
    </source>
</evidence>
<dbReference type="PIRSF" id="PIRSF002811">
    <property type="entry name" value="DnaG"/>
    <property type="match status" value="1"/>
</dbReference>
<dbReference type="NCBIfam" id="TIGR01391">
    <property type="entry name" value="dnaG"/>
    <property type="match status" value="1"/>
</dbReference>
<dbReference type="Gene3D" id="3.90.980.10">
    <property type="entry name" value="DNA primase, catalytic core, N-terminal domain"/>
    <property type="match status" value="1"/>
</dbReference>
<evidence type="ECO:0000256" key="4">
    <source>
        <dbReference type="ARBA" id="ARBA00022695"/>
    </source>
</evidence>
<dbReference type="Gene3D" id="3.90.580.10">
    <property type="entry name" value="Zinc finger, CHC2-type domain"/>
    <property type="match status" value="1"/>
</dbReference>
<evidence type="ECO:0000256" key="7">
    <source>
        <dbReference type="ARBA" id="ARBA00022771"/>
    </source>
</evidence>
<dbReference type="GO" id="GO:1990077">
    <property type="term" value="C:primosome complex"/>
    <property type="evidence" value="ECO:0007669"/>
    <property type="project" value="UniProtKB-KW"/>
</dbReference>
<comment type="function">
    <text evidence="12 13">RNA polymerase that catalyzes the synthesis of short RNA molecules used as primers for DNA polymerase during DNA replication.</text>
</comment>
<dbReference type="InterPro" id="IPR034151">
    <property type="entry name" value="TOPRIM_DnaG_bac"/>
</dbReference>
<dbReference type="GO" id="GO:0003899">
    <property type="term" value="F:DNA-directed RNA polymerase activity"/>
    <property type="evidence" value="ECO:0007669"/>
    <property type="project" value="UniProtKB-UniRule"/>
</dbReference>
<gene>
    <name evidence="12" type="primary">dnaG</name>
    <name evidence="17" type="ORF">SAMN02799620_00536</name>
</gene>
<keyword evidence="10 12" id="KW-0238">DNA-binding</keyword>
<dbReference type="EMBL" id="FMUB01000001">
    <property type="protein sequence ID" value="SCX03129.1"/>
    <property type="molecule type" value="Genomic_DNA"/>
</dbReference>
<evidence type="ECO:0000313" key="17">
    <source>
        <dbReference type="EMBL" id="SCX03129.1"/>
    </source>
</evidence>
<comment type="similarity">
    <text evidence="12 13">Belongs to the DnaG primase family.</text>
</comment>
<keyword evidence="1 12" id="KW-0240">DNA-directed RNA polymerase</keyword>
<evidence type="ECO:0000256" key="10">
    <source>
        <dbReference type="ARBA" id="ARBA00023125"/>
    </source>
</evidence>
<evidence type="ECO:0000256" key="15">
    <source>
        <dbReference type="SAM" id="MobiDB-lite"/>
    </source>
</evidence>
<name>A0A1G4V950_9MYCO</name>
<evidence type="ECO:0000256" key="14">
    <source>
        <dbReference type="PIRSR" id="PIRSR002811-1"/>
    </source>
</evidence>
<dbReference type="RefSeq" id="WP_090353570.1">
    <property type="nucleotide sequence ID" value="NZ_FMUB01000001.1"/>
</dbReference>
<proteinExistence type="inferred from homology"/>
<keyword evidence="2 12" id="KW-0639">Primosome</keyword>
<dbReference type="Pfam" id="PF08278">
    <property type="entry name" value="DnaG_DnaB_bind"/>
    <property type="match status" value="1"/>
</dbReference>
<comment type="cofactor">
    <cofactor evidence="12 13 14">
        <name>Zn(2+)</name>
        <dbReference type="ChEBI" id="CHEBI:29105"/>
    </cofactor>
    <text evidence="12 13 14">Binds 1 zinc ion per monomer.</text>
</comment>
<dbReference type="CDD" id="cd03364">
    <property type="entry name" value="TOPRIM_DnaG_primases"/>
    <property type="match status" value="1"/>
</dbReference>
<dbReference type="SUPFAM" id="SSF56731">
    <property type="entry name" value="DNA primase core"/>
    <property type="match status" value="1"/>
</dbReference>
<dbReference type="GO" id="GO:0000428">
    <property type="term" value="C:DNA-directed RNA polymerase complex"/>
    <property type="evidence" value="ECO:0007669"/>
    <property type="project" value="UniProtKB-KW"/>
</dbReference>
<keyword evidence="11 12" id="KW-0804">Transcription</keyword>
<comment type="subunit">
    <text evidence="12">Monomer. Interacts with DnaB.</text>
</comment>
<dbReference type="GO" id="GO:0005737">
    <property type="term" value="C:cytoplasm"/>
    <property type="evidence" value="ECO:0007669"/>
    <property type="project" value="TreeGrafter"/>
</dbReference>
<feature type="compositionally biased region" description="Basic and acidic residues" evidence="15">
    <location>
        <begin position="453"/>
        <end position="469"/>
    </location>
</feature>
<evidence type="ECO:0000256" key="2">
    <source>
        <dbReference type="ARBA" id="ARBA00022515"/>
    </source>
</evidence>
<comment type="domain">
    <text evidence="12">Contains an N-terminal zinc-binding domain, a central core domain that contains the primase activity, and a C-terminal DnaB-binding domain.</text>
</comment>
<keyword evidence="4 12" id="KW-0548">Nucleotidyltransferase</keyword>
<dbReference type="SUPFAM" id="SSF57783">
    <property type="entry name" value="Zinc beta-ribbon"/>
    <property type="match status" value="1"/>
</dbReference>
<dbReference type="InterPro" id="IPR050219">
    <property type="entry name" value="DnaG_primase"/>
</dbReference>
<keyword evidence="6 12" id="KW-0479">Metal-binding</keyword>
<keyword evidence="9" id="KW-0460">Magnesium</keyword>
<feature type="zinc finger region" description="CHC2-type" evidence="12 14">
    <location>
        <begin position="54"/>
        <end position="78"/>
    </location>
</feature>
<dbReference type="InterPro" id="IPR006171">
    <property type="entry name" value="TOPRIM_dom"/>
</dbReference>
<accession>A0A1G4V950</accession>
<dbReference type="SMART" id="SM00400">
    <property type="entry name" value="ZnF_CHCC"/>
    <property type="match status" value="1"/>
</dbReference>
<dbReference type="EC" id="2.7.7.101" evidence="12"/>
<keyword evidence="5 12" id="KW-0235">DNA replication</keyword>
<dbReference type="STRING" id="1502745.SAMN02799620_00536"/>
<evidence type="ECO:0000256" key="3">
    <source>
        <dbReference type="ARBA" id="ARBA00022679"/>
    </source>
</evidence>
<dbReference type="PANTHER" id="PTHR30313:SF2">
    <property type="entry name" value="DNA PRIMASE"/>
    <property type="match status" value="1"/>
</dbReference>
<dbReference type="PROSITE" id="PS50880">
    <property type="entry name" value="TOPRIM"/>
    <property type="match status" value="1"/>
</dbReference>
<dbReference type="GO" id="GO:0006269">
    <property type="term" value="P:DNA replication, synthesis of primer"/>
    <property type="evidence" value="ECO:0007669"/>
    <property type="project" value="UniProtKB-UniRule"/>
</dbReference>
<dbReference type="InterPro" id="IPR036977">
    <property type="entry name" value="DNA_primase_Znf_CHC2"/>
</dbReference>
<reference evidence="18" key="1">
    <citation type="submission" date="2016-10" db="EMBL/GenBank/DDBJ databases">
        <authorList>
            <person name="Varghese N."/>
            <person name="Submissions S."/>
        </authorList>
    </citation>
    <scope>NUCLEOTIDE SEQUENCE [LARGE SCALE GENOMIC DNA]</scope>
    <source>
        <strain evidence="18">UNC267MFSha1.1M11</strain>
    </source>
</reference>
<comment type="catalytic activity">
    <reaction evidence="12">
        <text>ssDNA + n NTP = ssDNA/pppN(pN)n-1 hybrid + (n-1) diphosphate.</text>
        <dbReference type="EC" id="2.7.7.101"/>
    </reaction>
</comment>
<dbReference type="GO" id="GO:0008270">
    <property type="term" value="F:zinc ion binding"/>
    <property type="evidence" value="ECO:0007669"/>
    <property type="project" value="UniProtKB-UniRule"/>
</dbReference>
<evidence type="ECO:0000256" key="9">
    <source>
        <dbReference type="ARBA" id="ARBA00022842"/>
    </source>
</evidence>
<organism evidence="17 18">
    <name type="scientific">Mycolicibacterium fluoranthenivorans</name>
    <dbReference type="NCBI Taxonomy" id="258505"/>
    <lineage>
        <taxon>Bacteria</taxon>
        <taxon>Bacillati</taxon>
        <taxon>Actinomycetota</taxon>
        <taxon>Actinomycetes</taxon>
        <taxon>Mycobacteriales</taxon>
        <taxon>Mycobacteriaceae</taxon>
        <taxon>Mycolicibacterium</taxon>
    </lineage>
</organism>
<evidence type="ECO:0000256" key="8">
    <source>
        <dbReference type="ARBA" id="ARBA00022833"/>
    </source>
</evidence>
<evidence type="ECO:0000256" key="5">
    <source>
        <dbReference type="ARBA" id="ARBA00022705"/>
    </source>
</evidence>
<dbReference type="GO" id="GO:0003677">
    <property type="term" value="F:DNA binding"/>
    <property type="evidence" value="ECO:0007669"/>
    <property type="project" value="UniProtKB-KW"/>
</dbReference>
<feature type="region of interest" description="Disordered" evidence="15">
    <location>
        <begin position="453"/>
        <end position="479"/>
    </location>
</feature>
<evidence type="ECO:0000256" key="13">
    <source>
        <dbReference type="PIRNR" id="PIRNR002811"/>
    </source>
</evidence>
<dbReference type="Pfam" id="PF13662">
    <property type="entry name" value="Toprim_4"/>
    <property type="match status" value="1"/>
</dbReference>
<dbReference type="PANTHER" id="PTHR30313">
    <property type="entry name" value="DNA PRIMASE"/>
    <property type="match status" value="1"/>
</dbReference>
<dbReference type="InterPro" id="IPR002694">
    <property type="entry name" value="Znf_CHC2"/>
</dbReference>
<dbReference type="InterPro" id="IPR013173">
    <property type="entry name" value="DNA_primase_DnaG_DnaB-bd_dom"/>
</dbReference>
<dbReference type="HAMAP" id="MF_00974">
    <property type="entry name" value="DNA_primase_DnaG"/>
    <property type="match status" value="1"/>
</dbReference>
<dbReference type="FunFam" id="3.90.580.10:FF:000001">
    <property type="entry name" value="DNA primase"/>
    <property type="match status" value="1"/>
</dbReference>
<dbReference type="InterPro" id="IPR006295">
    <property type="entry name" value="DNA_primase_DnaG"/>
</dbReference>
<evidence type="ECO:0000256" key="1">
    <source>
        <dbReference type="ARBA" id="ARBA00022478"/>
    </source>
</evidence>
<evidence type="ECO:0000256" key="6">
    <source>
        <dbReference type="ARBA" id="ARBA00022723"/>
    </source>
</evidence>
<dbReference type="AlphaFoldDB" id="A0A1G4V950"/>
<protein>
    <recommendedName>
        <fullName evidence="12 13">DNA primase</fullName>
        <ecNumber evidence="12">2.7.7.101</ecNumber>
    </recommendedName>
</protein>
<dbReference type="InterPro" id="IPR013264">
    <property type="entry name" value="DNAG_N"/>
</dbReference>
<evidence type="ECO:0000256" key="12">
    <source>
        <dbReference type="HAMAP-Rule" id="MF_00974"/>
    </source>
</evidence>
<dbReference type="Pfam" id="PF08275">
    <property type="entry name" value="DNAG_N"/>
    <property type="match status" value="1"/>
</dbReference>
<evidence type="ECO:0000259" key="16">
    <source>
        <dbReference type="PROSITE" id="PS50880"/>
    </source>
</evidence>